<name>A0A5B7KI72_PORTR</name>
<sequence length="51" mass="5867">MKEGHAFTCYVCGWEGHSKTKYEIHISTVHCNQQARCLACRCVLLSFVLTY</sequence>
<keyword evidence="2" id="KW-1185">Reference proteome</keyword>
<dbReference type="AlphaFoldDB" id="A0A5B7KI72"/>
<dbReference type="OrthoDB" id="6348615at2759"/>
<evidence type="ECO:0008006" key="3">
    <source>
        <dbReference type="Google" id="ProtNLM"/>
    </source>
</evidence>
<gene>
    <name evidence="1" type="ORF">E2C01_102301</name>
</gene>
<organism evidence="1 2">
    <name type="scientific">Portunus trituberculatus</name>
    <name type="common">Swimming crab</name>
    <name type="synonym">Neptunus trituberculatus</name>
    <dbReference type="NCBI Taxonomy" id="210409"/>
    <lineage>
        <taxon>Eukaryota</taxon>
        <taxon>Metazoa</taxon>
        <taxon>Ecdysozoa</taxon>
        <taxon>Arthropoda</taxon>
        <taxon>Crustacea</taxon>
        <taxon>Multicrustacea</taxon>
        <taxon>Malacostraca</taxon>
        <taxon>Eumalacostraca</taxon>
        <taxon>Eucarida</taxon>
        <taxon>Decapoda</taxon>
        <taxon>Pleocyemata</taxon>
        <taxon>Brachyura</taxon>
        <taxon>Eubrachyura</taxon>
        <taxon>Portunoidea</taxon>
        <taxon>Portunidae</taxon>
        <taxon>Portuninae</taxon>
        <taxon>Portunus</taxon>
    </lineage>
</organism>
<comment type="caution">
    <text evidence="1">The sequence shown here is derived from an EMBL/GenBank/DDBJ whole genome shotgun (WGS) entry which is preliminary data.</text>
</comment>
<dbReference type="EMBL" id="VSRR010151479">
    <property type="protein sequence ID" value="MPD06487.1"/>
    <property type="molecule type" value="Genomic_DNA"/>
</dbReference>
<evidence type="ECO:0000313" key="1">
    <source>
        <dbReference type="EMBL" id="MPD06487.1"/>
    </source>
</evidence>
<dbReference type="Proteomes" id="UP000324222">
    <property type="component" value="Unassembled WGS sequence"/>
</dbReference>
<accession>A0A5B7KI72</accession>
<evidence type="ECO:0000313" key="2">
    <source>
        <dbReference type="Proteomes" id="UP000324222"/>
    </source>
</evidence>
<proteinExistence type="predicted"/>
<protein>
    <recommendedName>
        <fullName evidence="3">C2H2-type domain-containing protein</fullName>
    </recommendedName>
</protein>
<reference evidence="1 2" key="1">
    <citation type="submission" date="2019-05" db="EMBL/GenBank/DDBJ databases">
        <title>Another draft genome of Portunus trituberculatus and its Hox gene families provides insights of decapod evolution.</title>
        <authorList>
            <person name="Jeong J.-H."/>
            <person name="Song I."/>
            <person name="Kim S."/>
            <person name="Choi T."/>
            <person name="Kim D."/>
            <person name="Ryu S."/>
            <person name="Kim W."/>
        </authorList>
    </citation>
    <scope>NUCLEOTIDE SEQUENCE [LARGE SCALE GENOMIC DNA]</scope>
    <source>
        <tissue evidence="1">Muscle</tissue>
    </source>
</reference>